<reference evidence="6 7" key="1">
    <citation type="submission" date="2020-10" db="EMBL/GenBank/DDBJ databases">
        <authorList>
            <person name="Klimov P.B."/>
            <person name="Dyachkov S.M."/>
            <person name="Chetverikov P.E."/>
        </authorList>
    </citation>
    <scope>NUCLEOTIDE SEQUENCE [LARGE SCALE GENOMIC DNA]</scope>
    <source>
        <strain evidence="6">BMOC 18-1129-001#AD2665</strain>
        <tissue evidence="6">Entire mites</tissue>
    </source>
</reference>
<dbReference type="PANTHER" id="PTHR19857">
    <property type="entry name" value="MITOCHONDRIAL DIVISION PROTEIN 1-RELATED"/>
    <property type="match status" value="1"/>
</dbReference>
<dbReference type="InterPro" id="IPR024977">
    <property type="entry name" value="Apc4-like_WD40_dom"/>
</dbReference>
<dbReference type="Pfam" id="PF00400">
    <property type="entry name" value="WD40"/>
    <property type="match status" value="2"/>
</dbReference>
<dbReference type="Proteomes" id="UP000825002">
    <property type="component" value="Unassembled WGS sequence"/>
</dbReference>
<evidence type="ECO:0000259" key="5">
    <source>
        <dbReference type="Pfam" id="PF12894"/>
    </source>
</evidence>
<dbReference type="PANTHER" id="PTHR19857:SF8">
    <property type="entry name" value="ANGIO-ASSOCIATED MIGRATORY CELL PROTEIN"/>
    <property type="match status" value="1"/>
</dbReference>
<feature type="domain" description="Anaphase-promoting complex subunit 4-like WD40" evidence="5">
    <location>
        <begin position="181"/>
        <end position="226"/>
    </location>
</feature>
<evidence type="ECO:0000256" key="3">
    <source>
        <dbReference type="PROSITE-ProRule" id="PRU00221"/>
    </source>
</evidence>
<dbReference type="Pfam" id="PF12894">
    <property type="entry name" value="ANAPC4_WD40"/>
    <property type="match status" value="1"/>
</dbReference>
<keyword evidence="7" id="KW-1185">Reference proteome</keyword>
<evidence type="ECO:0000313" key="7">
    <source>
        <dbReference type="Proteomes" id="UP000825002"/>
    </source>
</evidence>
<dbReference type="InterPro" id="IPR051179">
    <property type="entry name" value="WD_repeat_multifunction"/>
</dbReference>
<feature type="compositionally biased region" description="Basic and acidic residues" evidence="4">
    <location>
        <begin position="230"/>
        <end position="240"/>
    </location>
</feature>
<feature type="repeat" description="WD" evidence="3">
    <location>
        <begin position="12"/>
        <end position="46"/>
    </location>
</feature>
<dbReference type="InterPro" id="IPR036322">
    <property type="entry name" value="WD40_repeat_dom_sf"/>
</dbReference>
<dbReference type="Gene3D" id="2.130.10.10">
    <property type="entry name" value="YVTN repeat-like/Quinoprotein amine dehydrogenase"/>
    <property type="match status" value="2"/>
</dbReference>
<dbReference type="InterPro" id="IPR015943">
    <property type="entry name" value="WD40/YVTN_repeat-like_dom_sf"/>
</dbReference>
<comment type="caution">
    <text evidence="6">The sequence shown here is derived from an EMBL/GenBank/DDBJ whole genome shotgun (WGS) entry which is preliminary data.</text>
</comment>
<evidence type="ECO:0000256" key="4">
    <source>
        <dbReference type="SAM" id="MobiDB-lite"/>
    </source>
</evidence>
<organism evidence="6 7">
    <name type="scientific">Fragariocoptes setiger</name>
    <dbReference type="NCBI Taxonomy" id="1670756"/>
    <lineage>
        <taxon>Eukaryota</taxon>
        <taxon>Metazoa</taxon>
        <taxon>Ecdysozoa</taxon>
        <taxon>Arthropoda</taxon>
        <taxon>Chelicerata</taxon>
        <taxon>Arachnida</taxon>
        <taxon>Acari</taxon>
        <taxon>Acariformes</taxon>
        <taxon>Trombidiformes</taxon>
        <taxon>Prostigmata</taxon>
        <taxon>Eupodina</taxon>
        <taxon>Eriophyoidea</taxon>
        <taxon>Phytoptidae</taxon>
        <taxon>Fragariocoptes</taxon>
    </lineage>
</organism>
<feature type="compositionally biased region" description="Acidic residues" evidence="4">
    <location>
        <begin position="241"/>
        <end position="260"/>
    </location>
</feature>
<keyword evidence="1 3" id="KW-0853">WD repeat</keyword>
<evidence type="ECO:0000256" key="1">
    <source>
        <dbReference type="ARBA" id="ARBA00022574"/>
    </source>
</evidence>
<keyword evidence="2" id="KW-0677">Repeat</keyword>
<name>A0ABQ7S8B1_9ACAR</name>
<feature type="region of interest" description="Disordered" evidence="4">
    <location>
        <begin position="230"/>
        <end position="260"/>
    </location>
</feature>
<accession>A0ABQ7S8B1</accession>
<gene>
    <name evidence="6" type="primary">AAMP</name>
    <name evidence="6" type="ORF">GZH46_01875</name>
</gene>
<evidence type="ECO:0000313" key="6">
    <source>
        <dbReference type="EMBL" id="KAG9509601.1"/>
    </source>
</evidence>
<protein>
    <submittedName>
        <fullName evidence="6">Angio-associated migratory cell protein</fullName>
    </submittedName>
</protein>
<evidence type="ECO:0000256" key="2">
    <source>
        <dbReference type="ARBA" id="ARBA00022737"/>
    </source>
</evidence>
<dbReference type="PROSITE" id="PS50082">
    <property type="entry name" value="WD_REPEATS_2"/>
    <property type="match status" value="2"/>
</dbReference>
<dbReference type="InterPro" id="IPR001680">
    <property type="entry name" value="WD40_rpt"/>
</dbReference>
<dbReference type="SMART" id="SM00320">
    <property type="entry name" value="WD40"/>
    <property type="match status" value="8"/>
</dbReference>
<sequence>MEFIGCPPTMRLVKHTDSVLCCSIDSTSNYAISGGIDDMGYVWDLNECRVKFECDGHKDSVVSCGFSLKSTYAATADMKGLLQVWKIDSGHRVFDYEVDDINFILWHNHSDSVILAGTITGDIYLWNINDSTAFKCLKSQGHAANTARLLSDGIRLVVGYANGTIRIFDLKKSQQLICVNDCAESEVTSLDVNPTETLIAVGFINSHSKIINVNSGKIIGELQCAAPEELDKKPLNRQDNSDDVIDEYDDEQSPVDPSGEDVEVYEDLDESVQDDDIDADSGEASIEDDQDEVEEVESVETLAFSLCGNYLGTATVGGQICIWDVPSRRARRRVTLDAGITTSFWNQSNHYIVAGLDGVLRIFDKNLEDIRRLKVCQGPILDCFHTKDLVMIASDDYTCTAYKMDNLLQVGE</sequence>
<dbReference type="SUPFAM" id="SSF50978">
    <property type="entry name" value="WD40 repeat-like"/>
    <property type="match status" value="1"/>
</dbReference>
<dbReference type="EMBL" id="JAIFTH010000405">
    <property type="protein sequence ID" value="KAG9509601.1"/>
    <property type="molecule type" value="Genomic_DNA"/>
</dbReference>
<dbReference type="SUPFAM" id="SSF50960">
    <property type="entry name" value="TolB, C-terminal domain"/>
    <property type="match status" value="1"/>
</dbReference>
<proteinExistence type="predicted"/>
<feature type="repeat" description="WD" evidence="3">
    <location>
        <begin position="54"/>
        <end position="95"/>
    </location>
</feature>